<evidence type="ECO:0000313" key="3">
    <source>
        <dbReference type="Proteomes" id="UP000237655"/>
    </source>
</evidence>
<dbReference type="EMBL" id="CP027665">
    <property type="protein sequence ID" value="AVO39074.1"/>
    <property type="molecule type" value="Genomic_DNA"/>
</dbReference>
<protein>
    <submittedName>
        <fullName evidence="2">DUF4381 domain-containing protein</fullName>
    </submittedName>
</protein>
<evidence type="ECO:0000313" key="2">
    <source>
        <dbReference type="EMBL" id="AVO39074.1"/>
    </source>
</evidence>
<dbReference type="AlphaFoldDB" id="A0A2S0MT60"/>
<feature type="transmembrane region" description="Helical" evidence="1">
    <location>
        <begin position="43"/>
        <end position="64"/>
    </location>
</feature>
<name>A0A2S0MT60_9RHOB</name>
<keyword evidence="1" id="KW-0812">Transmembrane</keyword>
<keyword evidence="3" id="KW-1185">Reference proteome</keyword>
<keyword evidence="1" id="KW-0472">Membrane</keyword>
<dbReference type="Proteomes" id="UP000237655">
    <property type="component" value="Chromosome"/>
</dbReference>
<dbReference type="KEGG" id="thas:C6Y53_16050"/>
<keyword evidence="1" id="KW-1133">Transmembrane helix</keyword>
<dbReference type="InterPro" id="IPR025489">
    <property type="entry name" value="DUF4381"/>
</dbReference>
<reference evidence="3" key="1">
    <citation type="submission" date="2018-03" db="EMBL/GenBank/DDBJ databases">
        <title>Genomic analysis of the strain SH-1 isolated from shrimp intestine.</title>
        <authorList>
            <person name="Kim Y.-S."/>
            <person name="Kim S.-E."/>
            <person name="Kim K.-H."/>
        </authorList>
    </citation>
    <scope>NUCLEOTIDE SEQUENCE [LARGE SCALE GENOMIC DNA]</scope>
    <source>
        <strain evidence="3">SH-1</strain>
    </source>
</reference>
<organism evidence="2 3">
    <name type="scientific">Pukyongiella litopenaei</name>
    <dbReference type="NCBI Taxonomy" id="2605946"/>
    <lineage>
        <taxon>Bacteria</taxon>
        <taxon>Pseudomonadati</taxon>
        <taxon>Pseudomonadota</taxon>
        <taxon>Alphaproteobacteria</taxon>
        <taxon>Rhodobacterales</taxon>
        <taxon>Paracoccaceae</taxon>
        <taxon>Pukyongiella</taxon>
    </lineage>
</organism>
<proteinExistence type="predicted"/>
<accession>A0A2S0MT60</accession>
<dbReference type="Pfam" id="PF14316">
    <property type="entry name" value="DUF4381"/>
    <property type="match status" value="1"/>
</dbReference>
<gene>
    <name evidence="2" type="ORF">C6Y53_16050</name>
</gene>
<evidence type="ECO:0000256" key="1">
    <source>
        <dbReference type="SAM" id="Phobius"/>
    </source>
</evidence>
<sequence>MSDAQTGTGSAAAGAGPENLVDLIDGLIDPVEPPPVPLVPQTWGWAALAVLIVVLLAWLLWRWAARCRADAYRRAALTALDQAGTAADIAVILRRAALAAYPRAEVAGLAGRDWVAYLDRTGRGGFPAAAGEELRLAPYRDDAAAPSDELRDAAGTWLRTHRAATMPADHGGKA</sequence>
<dbReference type="RefSeq" id="WP_106473384.1">
    <property type="nucleotide sequence ID" value="NZ_CP027665.1"/>
</dbReference>